<dbReference type="GO" id="GO:0005886">
    <property type="term" value="C:plasma membrane"/>
    <property type="evidence" value="ECO:0007669"/>
    <property type="project" value="UniProtKB-SubCell"/>
</dbReference>
<keyword evidence="3 6" id="KW-0812">Transmembrane</keyword>
<feature type="transmembrane region" description="Helical" evidence="6">
    <location>
        <begin position="138"/>
        <end position="156"/>
    </location>
</feature>
<feature type="transmembrane region" description="Helical" evidence="6">
    <location>
        <begin position="57"/>
        <end position="78"/>
    </location>
</feature>
<evidence type="ECO:0000313" key="7">
    <source>
        <dbReference type="EMBL" id="SHH71710.1"/>
    </source>
</evidence>
<evidence type="ECO:0000256" key="1">
    <source>
        <dbReference type="ARBA" id="ARBA00004651"/>
    </source>
</evidence>
<feature type="transmembrane region" description="Helical" evidence="6">
    <location>
        <begin position="7"/>
        <end position="24"/>
    </location>
</feature>
<organism evidence="7 8">
    <name type="scientific">Clostridium collagenovorans DSM 3089</name>
    <dbReference type="NCBI Taxonomy" id="1121306"/>
    <lineage>
        <taxon>Bacteria</taxon>
        <taxon>Bacillati</taxon>
        <taxon>Bacillota</taxon>
        <taxon>Clostridia</taxon>
        <taxon>Eubacteriales</taxon>
        <taxon>Clostridiaceae</taxon>
        <taxon>Clostridium</taxon>
    </lineage>
</organism>
<proteinExistence type="predicted"/>
<evidence type="ECO:0000256" key="5">
    <source>
        <dbReference type="ARBA" id="ARBA00023136"/>
    </source>
</evidence>
<feature type="transmembrane region" description="Helical" evidence="6">
    <location>
        <begin position="84"/>
        <end position="102"/>
    </location>
</feature>
<dbReference type="Proteomes" id="UP000184526">
    <property type="component" value="Unassembled WGS sequence"/>
</dbReference>
<gene>
    <name evidence="7" type="ORF">SAMN02745196_01176</name>
</gene>
<dbReference type="PANTHER" id="PTHR30509">
    <property type="entry name" value="P-HYDROXYBENZOIC ACID EFFLUX PUMP SUBUNIT-RELATED"/>
    <property type="match status" value="1"/>
</dbReference>
<evidence type="ECO:0000256" key="6">
    <source>
        <dbReference type="SAM" id="Phobius"/>
    </source>
</evidence>
<feature type="transmembrane region" description="Helical" evidence="6">
    <location>
        <begin position="30"/>
        <end position="50"/>
    </location>
</feature>
<reference evidence="7 8" key="1">
    <citation type="submission" date="2016-11" db="EMBL/GenBank/DDBJ databases">
        <authorList>
            <person name="Jaros S."/>
            <person name="Januszkiewicz K."/>
            <person name="Wedrychowicz H."/>
        </authorList>
    </citation>
    <scope>NUCLEOTIDE SEQUENCE [LARGE SCALE GENOMIC DNA]</scope>
    <source>
        <strain evidence="7 8">DSM 3089</strain>
    </source>
</reference>
<sequence length="233" mass="26092">MPKIGMRIVKSSIAVFSCFLIYLIRGEQGVPFYSAIAAILCMQPCVANSIKVGKNRVIGTLIGGIFGMVILLLERGLFASSPLMIQYMLISVAIIPLIYITVLIEKTTASYISCVVFLSVTVSHAIDVNPYGFAFNRILDTLIGIFVSIIINRIWLPKNEDEAMEEHVEEVIEEMVDEEMIDEELIEEALKEEVLEEEAKLDKATLIKIKEIQEKAAKEISLLKQQAHEKSNK</sequence>
<keyword evidence="8" id="KW-1185">Reference proteome</keyword>
<keyword evidence="2" id="KW-1003">Cell membrane</keyword>
<evidence type="ECO:0000313" key="8">
    <source>
        <dbReference type="Proteomes" id="UP000184526"/>
    </source>
</evidence>
<keyword evidence="5 6" id="KW-0472">Membrane</keyword>
<accession>A0A1M5V908</accession>
<dbReference type="PANTHER" id="PTHR30509:SF9">
    <property type="entry name" value="MULTIDRUG RESISTANCE PROTEIN MDTO"/>
    <property type="match status" value="1"/>
</dbReference>
<name>A0A1M5V908_9CLOT</name>
<dbReference type="InterPro" id="IPR010343">
    <property type="entry name" value="ArAE_1"/>
</dbReference>
<dbReference type="Pfam" id="PF06081">
    <property type="entry name" value="ArAE_1"/>
    <property type="match status" value="1"/>
</dbReference>
<evidence type="ECO:0000256" key="3">
    <source>
        <dbReference type="ARBA" id="ARBA00022692"/>
    </source>
</evidence>
<evidence type="ECO:0000256" key="4">
    <source>
        <dbReference type="ARBA" id="ARBA00022989"/>
    </source>
</evidence>
<dbReference type="RefSeq" id="WP_072831001.1">
    <property type="nucleotide sequence ID" value="NZ_FQXP01000004.1"/>
</dbReference>
<comment type="subcellular location">
    <subcellularLocation>
        <location evidence="1">Cell membrane</location>
        <topology evidence="1">Multi-pass membrane protein</topology>
    </subcellularLocation>
</comment>
<protein>
    <submittedName>
        <fullName evidence="7">Fusaric acid resistance protein-like</fullName>
    </submittedName>
</protein>
<evidence type="ECO:0000256" key="2">
    <source>
        <dbReference type="ARBA" id="ARBA00022475"/>
    </source>
</evidence>
<dbReference type="AlphaFoldDB" id="A0A1M5V908"/>
<dbReference type="STRING" id="1121306.SAMN02745196_01176"/>
<dbReference type="EMBL" id="FQXP01000004">
    <property type="protein sequence ID" value="SHH71710.1"/>
    <property type="molecule type" value="Genomic_DNA"/>
</dbReference>
<keyword evidence="4 6" id="KW-1133">Transmembrane helix</keyword>
<feature type="transmembrane region" description="Helical" evidence="6">
    <location>
        <begin position="109"/>
        <end position="126"/>
    </location>
</feature>
<dbReference type="OrthoDB" id="1653617at2"/>